<gene>
    <name evidence="2" type="ORF">Purlil1_4853</name>
</gene>
<protein>
    <submittedName>
        <fullName evidence="2">Uncharacterized protein</fullName>
    </submittedName>
</protein>
<evidence type="ECO:0000313" key="2">
    <source>
        <dbReference type="EMBL" id="KAK4090717.1"/>
    </source>
</evidence>
<dbReference type="Proteomes" id="UP001287286">
    <property type="component" value="Unassembled WGS sequence"/>
</dbReference>
<evidence type="ECO:0000256" key="1">
    <source>
        <dbReference type="SAM" id="MobiDB-lite"/>
    </source>
</evidence>
<dbReference type="EMBL" id="JAWRVI010000014">
    <property type="protein sequence ID" value="KAK4090717.1"/>
    <property type="molecule type" value="Genomic_DNA"/>
</dbReference>
<keyword evidence="3" id="KW-1185">Reference proteome</keyword>
<name>A0ABR0C3D6_PURLI</name>
<reference evidence="2 3" key="1">
    <citation type="journal article" date="2024" name="Microbiol. Resour. Announc.">
        <title>Genome annotations for the ascomycete fungi Trichoderma harzianum, Trichoderma aggressivum, and Purpureocillium lilacinum.</title>
        <authorList>
            <person name="Beijen E.P.W."/>
            <person name="Ohm R.A."/>
        </authorList>
    </citation>
    <scope>NUCLEOTIDE SEQUENCE [LARGE SCALE GENOMIC DNA]</scope>
    <source>
        <strain evidence="2 3">CBS 150709</strain>
    </source>
</reference>
<evidence type="ECO:0000313" key="3">
    <source>
        <dbReference type="Proteomes" id="UP001287286"/>
    </source>
</evidence>
<sequence length="224" mass="24030">MSRCEEGDEAALTAVFGLVSGGADYARQKSKAPKTRRDSRGGLASSISRETERKRKGQNRGDRSSSRRGVNERQGPRIPSGRAARRWDCGTERVAQARRATMPRDGARQWLAGVAKPGGFGAARETYQPEGALGDERRVADAGRRREVEEEGGREIDAPAALQPGGIERWMGGCGSLFVHPFQAGLEGKVIEFGGASKGGGGWPPGRWRLRAVVQAAPAVATYE</sequence>
<feature type="region of interest" description="Disordered" evidence="1">
    <location>
        <begin position="22"/>
        <end position="89"/>
    </location>
</feature>
<accession>A0ABR0C3D6</accession>
<feature type="compositionally biased region" description="Basic and acidic residues" evidence="1">
    <location>
        <begin position="49"/>
        <end position="75"/>
    </location>
</feature>
<proteinExistence type="predicted"/>
<comment type="caution">
    <text evidence="2">The sequence shown here is derived from an EMBL/GenBank/DDBJ whole genome shotgun (WGS) entry which is preliminary data.</text>
</comment>
<organism evidence="2 3">
    <name type="scientific">Purpureocillium lilacinum</name>
    <name type="common">Paecilomyces lilacinus</name>
    <dbReference type="NCBI Taxonomy" id="33203"/>
    <lineage>
        <taxon>Eukaryota</taxon>
        <taxon>Fungi</taxon>
        <taxon>Dikarya</taxon>
        <taxon>Ascomycota</taxon>
        <taxon>Pezizomycotina</taxon>
        <taxon>Sordariomycetes</taxon>
        <taxon>Hypocreomycetidae</taxon>
        <taxon>Hypocreales</taxon>
        <taxon>Ophiocordycipitaceae</taxon>
        <taxon>Purpureocillium</taxon>
    </lineage>
</organism>